<organism evidence="2 3">
    <name type="scientific">Streblomastix strix</name>
    <dbReference type="NCBI Taxonomy" id="222440"/>
    <lineage>
        <taxon>Eukaryota</taxon>
        <taxon>Metamonada</taxon>
        <taxon>Preaxostyla</taxon>
        <taxon>Oxymonadida</taxon>
        <taxon>Streblomastigidae</taxon>
        <taxon>Streblomastix</taxon>
    </lineage>
</organism>
<feature type="region of interest" description="Disordered" evidence="1">
    <location>
        <begin position="241"/>
        <end position="272"/>
    </location>
</feature>
<comment type="caution">
    <text evidence="2">The sequence shown here is derived from an EMBL/GenBank/DDBJ whole genome shotgun (WGS) entry which is preliminary data.</text>
</comment>
<dbReference type="InterPro" id="IPR016024">
    <property type="entry name" value="ARM-type_fold"/>
</dbReference>
<accession>A0A5J4VBT3</accession>
<protein>
    <submittedName>
        <fullName evidence="2">Uncharacterized protein</fullName>
    </submittedName>
</protein>
<evidence type="ECO:0000256" key="1">
    <source>
        <dbReference type="SAM" id="MobiDB-lite"/>
    </source>
</evidence>
<gene>
    <name evidence="2" type="ORF">EZS28_024455</name>
</gene>
<dbReference type="EMBL" id="SNRW01008142">
    <property type="protein sequence ID" value="KAA6380016.1"/>
    <property type="molecule type" value="Genomic_DNA"/>
</dbReference>
<name>A0A5J4VBT3_9EUKA</name>
<dbReference type="InterPro" id="IPR011989">
    <property type="entry name" value="ARM-like"/>
</dbReference>
<sequence>MAKQPSETLRLSDQTNTCVENSNITEIPFIVNGILSNDPQMRAHTTERLMSIALQNDKHEGTINDMYLCPLITMLKSTNEEKSQSALDALSMIIKKSETFCENDETTPHHIHSNILDIIHTLIFNDENVHEMTGLIPILTKLEEDKDVKKKKISKKAKMILSLLADQGVTCPTSSDDVQKLKKKIDKLKIKQEEHLKIIQEQERINEQKTRENEELKRENVRKSREFDEIKREKEQLIRENEQKTREIDELRRKNTEQENKNQQSEMKKPQISLSDLRQIRDDLMIPVQGTEEQKRNIVEIQEKYARFIAKTYENKQNNEGRRQTVESGVAQGFIQIFEKRDLNLITRILSVGYFYLTSTDLVEVILLLYQQKPFPGLLRLLGHTDYLVQSDAIGAILNILTVGYNASSENFPHPYIEIMNECRGIETIYALFRKNITKYINDYAAISLGYIFRAKEISDKQMRKEIIGHLKKLSIEVKEDNKRNSIVALRGLVHNAVNRAEVESGRFKIATI</sequence>
<reference evidence="2 3" key="1">
    <citation type="submission" date="2019-03" db="EMBL/GenBank/DDBJ databases">
        <title>Single cell metagenomics reveals metabolic interactions within the superorganism composed of flagellate Streblomastix strix and complex community of Bacteroidetes bacteria on its surface.</title>
        <authorList>
            <person name="Treitli S.C."/>
            <person name="Kolisko M."/>
            <person name="Husnik F."/>
            <person name="Keeling P."/>
            <person name="Hampl V."/>
        </authorList>
    </citation>
    <scope>NUCLEOTIDE SEQUENCE [LARGE SCALE GENOMIC DNA]</scope>
    <source>
        <strain evidence="2">ST1C</strain>
    </source>
</reference>
<dbReference type="AlphaFoldDB" id="A0A5J4VBT3"/>
<evidence type="ECO:0000313" key="3">
    <source>
        <dbReference type="Proteomes" id="UP000324800"/>
    </source>
</evidence>
<evidence type="ECO:0000313" key="2">
    <source>
        <dbReference type="EMBL" id="KAA6380016.1"/>
    </source>
</evidence>
<dbReference type="Proteomes" id="UP000324800">
    <property type="component" value="Unassembled WGS sequence"/>
</dbReference>
<dbReference type="OrthoDB" id="201709at2759"/>
<feature type="compositionally biased region" description="Basic and acidic residues" evidence="1">
    <location>
        <begin position="241"/>
        <end position="260"/>
    </location>
</feature>
<dbReference type="SUPFAM" id="SSF48371">
    <property type="entry name" value="ARM repeat"/>
    <property type="match status" value="1"/>
</dbReference>
<dbReference type="Gene3D" id="1.25.10.10">
    <property type="entry name" value="Leucine-rich Repeat Variant"/>
    <property type="match status" value="2"/>
</dbReference>
<proteinExistence type="predicted"/>